<feature type="domain" description="C4-type zinc ribbon" evidence="3">
    <location>
        <begin position="213"/>
        <end position="245"/>
    </location>
</feature>
<evidence type="ECO:0000256" key="2">
    <source>
        <dbReference type="SAM" id="MobiDB-lite"/>
    </source>
</evidence>
<dbReference type="Pfam" id="PF02591">
    <property type="entry name" value="Zn_ribbon_9"/>
    <property type="match status" value="1"/>
</dbReference>
<accession>A0A5J4R456</accession>
<feature type="coiled-coil region" evidence="1">
    <location>
        <begin position="46"/>
        <end position="184"/>
    </location>
</feature>
<feature type="compositionally biased region" description="Basic and acidic residues" evidence="2">
    <location>
        <begin position="257"/>
        <end position="282"/>
    </location>
</feature>
<dbReference type="PANTHER" id="PTHR39082">
    <property type="entry name" value="PHOSPHOLIPASE C-BETA-2-RELATED"/>
    <property type="match status" value="1"/>
</dbReference>
<proteinExistence type="predicted"/>
<sequence length="282" mass="32586">MAKVTKSIDPKELSVEQKLQALFQLQTMLSEIDKIKTLRGELPLEVQDLEDELTGLNTRVEKITAEVEELKTAIASRKIEIENAKTAVEKYKTQQENVRNNREYDFLNKEIEFQTLEIELAEKRIKEFIAEEGTKSNEIINSSAILEERQKDLEQKRSELDEIISDTKLEEERLREKAKKLEAAIEPRLLLSFKRIRKNSRNGLGLVYVQRDACGGCFNKIPPQRQLDIRSRKKVIVCEYCGRIMIDPELAGIGTEETEHKAEKKVEKKTRAIKKLSDKSNN</sequence>
<gene>
    <name evidence="5" type="ORF">EZS27_017994</name>
    <name evidence="4" type="ORF">EZS27_022431</name>
</gene>
<evidence type="ECO:0000259" key="3">
    <source>
        <dbReference type="Pfam" id="PF02591"/>
    </source>
</evidence>
<dbReference type="PANTHER" id="PTHR39082:SF1">
    <property type="entry name" value="SCAVENGER RECEPTOR CLASS A MEMBER 3"/>
    <property type="match status" value="1"/>
</dbReference>
<organism evidence="4">
    <name type="scientific">termite gut metagenome</name>
    <dbReference type="NCBI Taxonomy" id="433724"/>
    <lineage>
        <taxon>unclassified sequences</taxon>
        <taxon>metagenomes</taxon>
        <taxon>organismal metagenomes</taxon>
    </lineage>
</organism>
<dbReference type="EMBL" id="SNRY01001092">
    <property type="protein sequence ID" value="KAA6333613.1"/>
    <property type="molecule type" value="Genomic_DNA"/>
</dbReference>
<evidence type="ECO:0000313" key="5">
    <source>
        <dbReference type="EMBL" id="KAA6333613.1"/>
    </source>
</evidence>
<dbReference type="InterPro" id="IPR052376">
    <property type="entry name" value="Oxidative_Scav/Glycosyltrans"/>
</dbReference>
<reference evidence="4" key="1">
    <citation type="submission" date="2019-03" db="EMBL/GenBank/DDBJ databases">
        <title>Single cell metagenomics reveals metabolic interactions within the superorganism composed of flagellate Streblomastix strix and complex community of Bacteroidetes bacteria on its surface.</title>
        <authorList>
            <person name="Treitli S.C."/>
            <person name="Kolisko M."/>
            <person name="Husnik F."/>
            <person name="Keeling P."/>
            <person name="Hampl V."/>
        </authorList>
    </citation>
    <scope>NUCLEOTIDE SEQUENCE</scope>
    <source>
        <strain evidence="4">STM</strain>
    </source>
</reference>
<dbReference type="Gene3D" id="1.10.287.1490">
    <property type="match status" value="1"/>
</dbReference>
<comment type="caution">
    <text evidence="4">The sequence shown here is derived from an EMBL/GenBank/DDBJ whole genome shotgun (WGS) entry which is preliminary data.</text>
</comment>
<protein>
    <submittedName>
        <fullName evidence="4">Chromosome partition protein Smc</fullName>
    </submittedName>
</protein>
<evidence type="ECO:0000256" key="1">
    <source>
        <dbReference type="SAM" id="Coils"/>
    </source>
</evidence>
<keyword evidence="1" id="KW-0175">Coiled coil</keyword>
<evidence type="ECO:0000313" key="4">
    <source>
        <dbReference type="EMBL" id="KAA6328696.1"/>
    </source>
</evidence>
<dbReference type="InterPro" id="IPR003743">
    <property type="entry name" value="Zf-RING_7"/>
</dbReference>
<dbReference type="AlphaFoldDB" id="A0A5J4R456"/>
<feature type="region of interest" description="Disordered" evidence="2">
    <location>
        <begin position="256"/>
        <end position="282"/>
    </location>
</feature>
<dbReference type="EMBL" id="SNRY01001776">
    <property type="protein sequence ID" value="KAA6328696.1"/>
    <property type="molecule type" value="Genomic_DNA"/>
</dbReference>
<name>A0A5J4R456_9ZZZZ</name>